<dbReference type="AlphaFoldDB" id="A0A6C2UHR5"/>
<accession>A0A6C2UHR5</accession>
<evidence type="ECO:0000313" key="1">
    <source>
        <dbReference type="EMBL" id="VGO18941.1"/>
    </source>
</evidence>
<proteinExistence type="predicted"/>
<evidence type="ECO:0000313" key="2">
    <source>
        <dbReference type="Proteomes" id="UP000346198"/>
    </source>
</evidence>
<dbReference type="RefSeq" id="WP_136060384.1">
    <property type="nucleotide sequence ID" value="NZ_CAAHFH010000001.1"/>
</dbReference>
<gene>
    <name evidence="1" type="ORF">SCARR_00995</name>
</gene>
<name>A0A6C2UHR5_9BACT</name>
<organism evidence="1 2">
    <name type="scientific">Pontiella sulfatireligans</name>
    <dbReference type="NCBI Taxonomy" id="2750658"/>
    <lineage>
        <taxon>Bacteria</taxon>
        <taxon>Pseudomonadati</taxon>
        <taxon>Kiritimatiellota</taxon>
        <taxon>Kiritimatiellia</taxon>
        <taxon>Kiritimatiellales</taxon>
        <taxon>Pontiellaceae</taxon>
        <taxon>Pontiella</taxon>
    </lineage>
</organism>
<reference evidence="1 2" key="1">
    <citation type="submission" date="2019-04" db="EMBL/GenBank/DDBJ databases">
        <authorList>
            <person name="Van Vliet M D."/>
        </authorList>
    </citation>
    <scope>NUCLEOTIDE SEQUENCE [LARGE SCALE GENOMIC DNA]</scope>
    <source>
        <strain evidence="1 2">F21</strain>
    </source>
</reference>
<protein>
    <submittedName>
        <fullName evidence="1">Uncharacterized protein</fullName>
    </submittedName>
</protein>
<sequence>MASIHKRSGVWHVYYRQNGKRIRYSLETRNESVAKDKLKKIEYELMTGRHIRPQKTLLIDFLKDFLVHLENSISYRHYRNRRSHLRATFGDILPELVDHAPGTRGAKPLSMALNKTTISCQYLEDISPAVLSRYLGGAIAQLGTNLIQSCKGNTACHVRIRDPRP</sequence>
<dbReference type="EMBL" id="CAAHFH010000001">
    <property type="protein sequence ID" value="VGO18941.1"/>
    <property type="molecule type" value="Genomic_DNA"/>
</dbReference>
<dbReference type="Proteomes" id="UP000346198">
    <property type="component" value="Unassembled WGS sequence"/>
</dbReference>
<keyword evidence="2" id="KW-1185">Reference proteome</keyword>